<dbReference type="AlphaFoldDB" id="A0A815AEK0"/>
<name>A0A815AEK0_9BILA</name>
<dbReference type="EMBL" id="CAJNOG010000465">
    <property type="protein sequence ID" value="CAF1255626.1"/>
    <property type="molecule type" value="Genomic_DNA"/>
</dbReference>
<comment type="caution">
    <text evidence="1">The sequence shown here is derived from an EMBL/GenBank/DDBJ whole genome shotgun (WGS) entry which is preliminary data.</text>
</comment>
<gene>
    <name evidence="1" type="ORF">JYZ213_LOCUS29860</name>
</gene>
<sequence length="550" mass="63493">MSCASNVVLVWLDVSIGQPNHYPTLKEAFSKTLHPEWVSSPYPNYTNLYNLIETNFNAKSYSYKSNAIEMYAFSNADDYFHYLQKKNDKRIFVIMSGPSCENFLLKSIENYADVFQNSLEDQRISLYALCGNIVKMKKQLKNNQHHVQILNTETALLARLTNAIGDYFVLLGRKQLHDKTYKSVSQAVKYFCWANTLFVRSNDYEKYTTSGDRISIVDEYITKANTETALLARLTNAIGDYFVLLGRKQLHDKTYKSVSQAVKYFCWANTLFVRSNDYEKYTTSGDRISIVDEYITKAKRLLEQVRNDNDDIDQYIAYGDTYMLNDMEITEFDQEAEWKDALTFNESIMAETENNVCPSEYSNTTLSTFVEKKPFEKTISVGIAVFLLKPSFSKETFQNISTILIQLFNKNLMIIQEERDYEQLLKPSDLSFIILSLSTNDDKLLLKKLCSLNPSPSIYLLGSQPTTEKDKEIFFREYHSICDMSNNPNELAVRMAIDAAMKNRILADRYVGKQNNNNAVKNYDQCIEILNRLDDFADQASIMETDRSDV</sequence>
<accession>A0A815AEK0</accession>
<evidence type="ECO:0000313" key="1">
    <source>
        <dbReference type="EMBL" id="CAF1255626.1"/>
    </source>
</evidence>
<dbReference type="Proteomes" id="UP000663845">
    <property type="component" value="Unassembled WGS sequence"/>
</dbReference>
<organism evidence="1 2">
    <name type="scientific">Adineta steineri</name>
    <dbReference type="NCBI Taxonomy" id="433720"/>
    <lineage>
        <taxon>Eukaryota</taxon>
        <taxon>Metazoa</taxon>
        <taxon>Spiralia</taxon>
        <taxon>Gnathifera</taxon>
        <taxon>Rotifera</taxon>
        <taxon>Eurotatoria</taxon>
        <taxon>Bdelloidea</taxon>
        <taxon>Adinetida</taxon>
        <taxon>Adinetidae</taxon>
        <taxon>Adineta</taxon>
    </lineage>
</organism>
<protein>
    <submittedName>
        <fullName evidence="1">Uncharacterized protein</fullName>
    </submittedName>
</protein>
<proteinExistence type="predicted"/>
<reference evidence="1" key="1">
    <citation type="submission" date="2021-02" db="EMBL/GenBank/DDBJ databases">
        <authorList>
            <person name="Nowell W R."/>
        </authorList>
    </citation>
    <scope>NUCLEOTIDE SEQUENCE</scope>
</reference>
<evidence type="ECO:0000313" key="2">
    <source>
        <dbReference type="Proteomes" id="UP000663845"/>
    </source>
</evidence>